<reference evidence="13 14" key="1">
    <citation type="submission" date="2018-06" db="EMBL/GenBank/DDBJ databases">
        <authorList>
            <consortium name="Pathogen Informatics"/>
            <person name="Doyle S."/>
        </authorList>
    </citation>
    <scope>NUCLEOTIDE SEQUENCE [LARGE SCALE GENOMIC DNA]</scope>
    <source>
        <strain evidence="13 14">NCTC13315</strain>
    </source>
</reference>
<keyword evidence="9 10" id="KW-0413">Isomerase</keyword>
<dbReference type="InterPro" id="IPR056375">
    <property type="entry name" value="Idi_bact"/>
</dbReference>
<feature type="binding site" evidence="10">
    <location>
        <position position="28"/>
    </location>
    <ligand>
        <name>Mn(2+)</name>
        <dbReference type="ChEBI" id="CHEBI:29035"/>
    </ligand>
</feature>
<dbReference type="EC" id="5.3.3.2" evidence="3 10"/>
<dbReference type="AlphaFoldDB" id="A0A378I4P5"/>
<keyword evidence="6 10" id="KW-0460">Magnesium</keyword>
<evidence type="ECO:0000256" key="1">
    <source>
        <dbReference type="ARBA" id="ARBA00004826"/>
    </source>
</evidence>
<dbReference type="InterPro" id="IPR011876">
    <property type="entry name" value="IsopentenylPP_isomerase_typ1"/>
</dbReference>
<dbReference type="HAMAP" id="MF_00202">
    <property type="entry name" value="Idi"/>
    <property type="match status" value="1"/>
</dbReference>
<comment type="function">
    <text evidence="10">Catalyzes the 1,3-allylic rearrangement of the homoallylic substrate isopentenyl (IPP) to its highly electrophilic allylic isomer, dimethylallyl diphosphate (DMAPP).</text>
</comment>
<name>A0A378I4P5_9GAMM</name>
<evidence type="ECO:0000256" key="11">
    <source>
        <dbReference type="PIRSR" id="PIRSR018427-1"/>
    </source>
</evidence>
<feature type="binding site" evidence="10">
    <location>
        <position position="74"/>
    </location>
    <ligand>
        <name>Mn(2+)</name>
        <dbReference type="ChEBI" id="CHEBI:29035"/>
    </ligand>
</feature>
<feature type="binding site" evidence="10">
    <location>
        <position position="119"/>
    </location>
    <ligand>
        <name>Mn(2+)</name>
        <dbReference type="ChEBI" id="CHEBI:29035"/>
    </ligand>
</feature>
<comment type="pathway">
    <text evidence="1 10">Isoprenoid biosynthesis; dimethylallyl diphosphate biosynthesis; dimethylallyl diphosphate from isopentenyl diphosphate: step 1/1.</text>
</comment>
<dbReference type="GO" id="GO:0050992">
    <property type="term" value="P:dimethylallyl diphosphate biosynthetic process"/>
    <property type="evidence" value="ECO:0007669"/>
    <property type="project" value="UniProtKB-UniRule"/>
</dbReference>
<dbReference type="EMBL" id="UGNV01000001">
    <property type="protein sequence ID" value="STX29720.1"/>
    <property type="molecule type" value="Genomic_DNA"/>
</dbReference>
<evidence type="ECO:0000256" key="3">
    <source>
        <dbReference type="ARBA" id="ARBA00012057"/>
    </source>
</evidence>
<dbReference type="GO" id="GO:0046872">
    <property type="term" value="F:metal ion binding"/>
    <property type="evidence" value="ECO:0007669"/>
    <property type="project" value="UniProtKB-KW"/>
</dbReference>
<evidence type="ECO:0000259" key="12">
    <source>
        <dbReference type="PROSITE" id="PS51462"/>
    </source>
</evidence>
<dbReference type="OrthoDB" id="5498344at2"/>
<dbReference type="Pfam" id="PF00293">
    <property type="entry name" value="NUDIX"/>
    <property type="match status" value="1"/>
</dbReference>
<feature type="domain" description="Nudix hydrolase" evidence="12">
    <location>
        <begin position="32"/>
        <end position="168"/>
    </location>
</feature>
<evidence type="ECO:0000313" key="14">
    <source>
        <dbReference type="Proteomes" id="UP000254968"/>
    </source>
</evidence>
<protein>
    <recommendedName>
        <fullName evidence="3 10">Isopentenyl-diphosphate Delta-isomerase</fullName>
        <shortName evidence="10">IPP isomerase</shortName>
        <ecNumber evidence="3 10">5.3.3.2</ecNumber>
    </recommendedName>
    <alternativeName>
        <fullName evidence="10">IPP:DMAPP isomerase</fullName>
    </alternativeName>
    <alternativeName>
        <fullName evidence="10">Isopentenyl pyrophosphate isomerase</fullName>
    </alternativeName>
</protein>
<evidence type="ECO:0000313" key="13">
    <source>
        <dbReference type="EMBL" id="STX29720.1"/>
    </source>
</evidence>
<proteinExistence type="inferred from homology"/>
<dbReference type="PROSITE" id="PS51462">
    <property type="entry name" value="NUDIX"/>
    <property type="match status" value="1"/>
</dbReference>
<feature type="binding site" evidence="10">
    <location>
        <position position="117"/>
    </location>
    <ligand>
        <name>Mn(2+)</name>
        <dbReference type="ChEBI" id="CHEBI:29035"/>
    </ligand>
</feature>
<evidence type="ECO:0000256" key="8">
    <source>
        <dbReference type="ARBA" id="ARBA00023229"/>
    </source>
</evidence>
<keyword evidence="14" id="KW-1185">Reference proteome</keyword>
<evidence type="ECO:0000256" key="6">
    <source>
        <dbReference type="ARBA" id="ARBA00022842"/>
    </source>
</evidence>
<comment type="catalytic activity">
    <reaction evidence="10">
        <text>isopentenyl diphosphate = dimethylallyl diphosphate</text>
        <dbReference type="Rhea" id="RHEA:23284"/>
        <dbReference type="ChEBI" id="CHEBI:57623"/>
        <dbReference type="ChEBI" id="CHEBI:128769"/>
        <dbReference type="EC" id="5.3.3.2"/>
    </reaction>
</comment>
<keyword evidence="4 10" id="KW-0963">Cytoplasm</keyword>
<dbReference type="PIRSF" id="PIRSF018427">
    <property type="entry name" value="Isopntndiph_ism"/>
    <property type="match status" value="1"/>
</dbReference>
<dbReference type="RefSeq" id="WP_115303391.1">
    <property type="nucleotide sequence ID" value="NZ_CAAAHO010000002.1"/>
</dbReference>
<dbReference type="PANTHER" id="PTHR10885">
    <property type="entry name" value="ISOPENTENYL-DIPHOSPHATE DELTA-ISOMERASE"/>
    <property type="match status" value="1"/>
</dbReference>
<dbReference type="GO" id="GO:0005737">
    <property type="term" value="C:cytoplasm"/>
    <property type="evidence" value="ECO:0007669"/>
    <property type="project" value="UniProtKB-SubCell"/>
</dbReference>
<feature type="binding site" evidence="10">
    <location>
        <position position="34"/>
    </location>
    <ligand>
        <name>Mn(2+)</name>
        <dbReference type="ChEBI" id="CHEBI:29035"/>
    </ligand>
</feature>
<comment type="cofactor">
    <cofactor evidence="10">
        <name>Mg(2+)</name>
        <dbReference type="ChEBI" id="CHEBI:18420"/>
    </cofactor>
    <text evidence="10">Binds 1 Mg(2+) ion per subunit. The magnesium ion binds only when substrate is bound.</text>
</comment>
<dbReference type="PANTHER" id="PTHR10885:SF0">
    <property type="entry name" value="ISOPENTENYL-DIPHOSPHATE DELTA-ISOMERASE"/>
    <property type="match status" value="1"/>
</dbReference>
<dbReference type="NCBIfam" id="TIGR02150">
    <property type="entry name" value="IPP_isom_1"/>
    <property type="match status" value="1"/>
</dbReference>
<dbReference type="SUPFAM" id="SSF55811">
    <property type="entry name" value="Nudix"/>
    <property type="match status" value="1"/>
</dbReference>
<dbReference type="Gene3D" id="3.90.79.10">
    <property type="entry name" value="Nucleoside Triphosphate Pyrophosphohydrolase"/>
    <property type="match status" value="1"/>
</dbReference>
<comment type="similarity">
    <text evidence="2 10">Belongs to the IPP isomerase type 1 family.</text>
</comment>
<dbReference type="Proteomes" id="UP000254968">
    <property type="component" value="Unassembled WGS sequence"/>
</dbReference>
<gene>
    <name evidence="10 13" type="primary">idi</name>
    <name evidence="13" type="ORF">NCTC13315_02272</name>
</gene>
<dbReference type="GO" id="GO:0009240">
    <property type="term" value="P:isopentenyl diphosphate biosynthetic process"/>
    <property type="evidence" value="ECO:0007669"/>
    <property type="project" value="TreeGrafter"/>
</dbReference>
<evidence type="ECO:0000256" key="9">
    <source>
        <dbReference type="ARBA" id="ARBA00023235"/>
    </source>
</evidence>
<comment type="cofactor">
    <cofactor evidence="10">
        <name>Mn(2+)</name>
        <dbReference type="ChEBI" id="CHEBI:29035"/>
    </cofactor>
    <text evidence="10">Binds 1 Mn(2+) ion per subunit.</text>
</comment>
<evidence type="ECO:0000256" key="7">
    <source>
        <dbReference type="ARBA" id="ARBA00023211"/>
    </source>
</evidence>
<keyword evidence="5 10" id="KW-0479">Metal-binding</keyword>
<feature type="active site" evidence="10 11">
    <location>
        <position position="119"/>
    </location>
</feature>
<evidence type="ECO:0000256" key="2">
    <source>
        <dbReference type="ARBA" id="ARBA00007579"/>
    </source>
</evidence>
<dbReference type="InterPro" id="IPR000086">
    <property type="entry name" value="NUDIX_hydrolase_dom"/>
</dbReference>
<dbReference type="NCBIfam" id="NF002995">
    <property type="entry name" value="PRK03759.1"/>
    <property type="match status" value="1"/>
</dbReference>
<dbReference type="UniPathway" id="UPA00059">
    <property type="reaction ID" value="UER00104"/>
</dbReference>
<sequence>MMSKNVEHIILVNPNDKEISSIEKILAHQYGMLHRAFSIFIFRSRHGKSELLLQKRSKNKYHCGGLWTNTCCSHPHPGEEIAMAANLRLKDEMGITTDLKKVGKFHYIAQLDKGMTENEIDHVFIGNYDGDDIPINVNEVEDYEWVDVTELEEDLTTNPQKYTPWLKKALELATKVYK</sequence>
<evidence type="ECO:0000256" key="10">
    <source>
        <dbReference type="HAMAP-Rule" id="MF_00202"/>
    </source>
</evidence>
<accession>A0A378I4P5</accession>
<dbReference type="CDD" id="cd02885">
    <property type="entry name" value="NUDIX_IPP_Isomerase"/>
    <property type="match status" value="1"/>
</dbReference>
<feature type="binding site" evidence="10">
    <location>
        <position position="92"/>
    </location>
    <ligand>
        <name>Mg(2+)</name>
        <dbReference type="ChEBI" id="CHEBI:18420"/>
    </ligand>
</feature>
<evidence type="ECO:0000256" key="4">
    <source>
        <dbReference type="ARBA" id="ARBA00022490"/>
    </source>
</evidence>
<keyword evidence="8 10" id="KW-0414">Isoprene biosynthesis</keyword>
<organism evidence="13 14">
    <name type="scientific">Legionella beliardensis</name>
    <dbReference type="NCBI Taxonomy" id="91822"/>
    <lineage>
        <taxon>Bacteria</taxon>
        <taxon>Pseudomonadati</taxon>
        <taxon>Pseudomonadota</taxon>
        <taxon>Gammaproteobacteria</taxon>
        <taxon>Legionellales</taxon>
        <taxon>Legionellaceae</taxon>
        <taxon>Legionella</taxon>
    </lineage>
</organism>
<dbReference type="GO" id="GO:0004452">
    <property type="term" value="F:isopentenyl-diphosphate delta-isomerase activity"/>
    <property type="evidence" value="ECO:0007669"/>
    <property type="project" value="UniProtKB-UniRule"/>
</dbReference>
<comment type="subcellular location">
    <subcellularLocation>
        <location evidence="10">Cytoplasm</location>
    </subcellularLocation>
</comment>
<evidence type="ECO:0000256" key="5">
    <source>
        <dbReference type="ARBA" id="ARBA00022723"/>
    </source>
</evidence>
<keyword evidence="7 10" id="KW-0464">Manganese</keyword>
<dbReference type="InterPro" id="IPR015797">
    <property type="entry name" value="NUDIX_hydrolase-like_dom_sf"/>
</dbReference>
<feature type="active site" evidence="10 11">
    <location>
        <position position="72"/>
    </location>
</feature>